<feature type="transmembrane region" description="Helical" evidence="2">
    <location>
        <begin position="176"/>
        <end position="197"/>
    </location>
</feature>
<keyword evidence="2" id="KW-1133">Transmembrane helix</keyword>
<feature type="transmembrane region" description="Helical" evidence="2">
    <location>
        <begin position="218"/>
        <end position="239"/>
    </location>
</feature>
<dbReference type="AlphaFoldDB" id="A0AAD5YN36"/>
<evidence type="ECO:0000256" key="1">
    <source>
        <dbReference type="SAM" id="MobiDB-lite"/>
    </source>
</evidence>
<keyword evidence="4" id="KW-1185">Reference proteome</keyword>
<evidence type="ECO:0000313" key="4">
    <source>
        <dbReference type="Proteomes" id="UP001212997"/>
    </source>
</evidence>
<protein>
    <submittedName>
        <fullName evidence="3">Uncharacterized protein</fullName>
    </submittedName>
</protein>
<organism evidence="3 4">
    <name type="scientific">Meripilus lineatus</name>
    <dbReference type="NCBI Taxonomy" id="2056292"/>
    <lineage>
        <taxon>Eukaryota</taxon>
        <taxon>Fungi</taxon>
        <taxon>Dikarya</taxon>
        <taxon>Basidiomycota</taxon>
        <taxon>Agaricomycotina</taxon>
        <taxon>Agaricomycetes</taxon>
        <taxon>Polyporales</taxon>
        <taxon>Meripilaceae</taxon>
        <taxon>Meripilus</taxon>
    </lineage>
</organism>
<reference evidence="3" key="1">
    <citation type="submission" date="2022-07" db="EMBL/GenBank/DDBJ databases">
        <title>Genome Sequence of Physisporinus lineatus.</title>
        <authorList>
            <person name="Buettner E."/>
        </authorList>
    </citation>
    <scope>NUCLEOTIDE SEQUENCE</scope>
    <source>
        <strain evidence="3">VT162</strain>
    </source>
</reference>
<gene>
    <name evidence="3" type="ORF">NLI96_g1284</name>
</gene>
<sequence>MARDWHSPEELQRDAAIFLKLIHVLAGLYYWEFVTSLGFEWKFISGKKKFHWPMIFYFGARYCMLASLTGLYVHHRTWCLSLKLTCANGLPSPPHSKINCRALYTWSGITGQSTAGFVSLILGVRTLVIWQMRWWVVVPFVAASLAQWAVVLRGGVFTGSWVDGSGCVFAASDLKAQIVTVVYSMAFDFCIIAMATFKLTYGRQRRSKATNILFKDGLIYYIFAFLGNVPAVVMMSLNLNPIFNVMLNVPAAVVFTTAACRAVRHLANFQSTKPDVYTPSAPSSQGSQSRSGGGLVRPPAKGPIDFNYSQNSQQGVRVQMDTYQLTDVESTTDNKTTQILDVK</sequence>
<feature type="transmembrane region" description="Helical" evidence="2">
    <location>
        <begin position="245"/>
        <end position="263"/>
    </location>
</feature>
<dbReference type="Proteomes" id="UP001212997">
    <property type="component" value="Unassembled WGS sequence"/>
</dbReference>
<comment type="caution">
    <text evidence="3">The sequence shown here is derived from an EMBL/GenBank/DDBJ whole genome shotgun (WGS) entry which is preliminary data.</text>
</comment>
<evidence type="ECO:0000313" key="3">
    <source>
        <dbReference type="EMBL" id="KAJ3490657.1"/>
    </source>
</evidence>
<feature type="transmembrane region" description="Helical" evidence="2">
    <location>
        <begin position="134"/>
        <end position="156"/>
    </location>
</feature>
<feature type="transmembrane region" description="Helical" evidence="2">
    <location>
        <begin position="103"/>
        <end position="122"/>
    </location>
</feature>
<feature type="region of interest" description="Disordered" evidence="1">
    <location>
        <begin position="276"/>
        <end position="313"/>
    </location>
</feature>
<feature type="transmembrane region" description="Helical" evidence="2">
    <location>
        <begin position="15"/>
        <end position="33"/>
    </location>
</feature>
<feature type="transmembrane region" description="Helical" evidence="2">
    <location>
        <begin position="54"/>
        <end position="73"/>
    </location>
</feature>
<keyword evidence="2" id="KW-0472">Membrane</keyword>
<name>A0AAD5YN36_9APHY</name>
<proteinExistence type="predicted"/>
<dbReference type="EMBL" id="JANAWD010000024">
    <property type="protein sequence ID" value="KAJ3490657.1"/>
    <property type="molecule type" value="Genomic_DNA"/>
</dbReference>
<evidence type="ECO:0000256" key="2">
    <source>
        <dbReference type="SAM" id="Phobius"/>
    </source>
</evidence>
<accession>A0AAD5YN36</accession>
<keyword evidence="2" id="KW-0812">Transmembrane</keyword>